<evidence type="ECO:0000256" key="1">
    <source>
        <dbReference type="SAM" id="MobiDB-lite"/>
    </source>
</evidence>
<dbReference type="Proteomes" id="UP000572268">
    <property type="component" value="Unassembled WGS sequence"/>
</dbReference>
<dbReference type="EMBL" id="JABANN010000636">
    <property type="protein sequence ID" value="KAF4655542.1"/>
    <property type="molecule type" value="Genomic_DNA"/>
</dbReference>
<protein>
    <submittedName>
        <fullName evidence="2">Uncharacterized protein</fullName>
    </submittedName>
</protein>
<evidence type="ECO:0000313" key="2">
    <source>
        <dbReference type="EMBL" id="KAF4653281.1"/>
    </source>
</evidence>
<accession>A0A7J6L3D1</accession>
<dbReference type="Proteomes" id="UP000570595">
    <property type="component" value="Unassembled WGS sequence"/>
</dbReference>
<comment type="caution">
    <text evidence="2">The sequence shown here is derived from an EMBL/GenBank/DDBJ whole genome shotgun (WGS) entry which is preliminary data.</text>
</comment>
<gene>
    <name evidence="3" type="ORF">FOL46_008206</name>
    <name evidence="2" type="ORF">FOZ61_009079</name>
</gene>
<proteinExistence type="predicted"/>
<dbReference type="AlphaFoldDB" id="A0A7J6L3D1"/>
<evidence type="ECO:0000313" key="4">
    <source>
        <dbReference type="Proteomes" id="UP000570595"/>
    </source>
</evidence>
<sequence>MLVNGGTGSSGIDTIPPQDSVEEPYQETVRTSSTQLASTNVVVDNLVPNGAEEQGSRPSPWSRQSMICIFPKRNQSEMRGRITNGMETGNVASLTVGSNSPIFINIDDCCIQIWPRPVPLVGSDSVRPRVVVSAPSHRVDVVP</sequence>
<dbReference type="EMBL" id="JABAHT010000637">
    <property type="protein sequence ID" value="KAF4653281.1"/>
    <property type="molecule type" value="Genomic_DNA"/>
</dbReference>
<reference evidence="4 5" key="1">
    <citation type="submission" date="2020-04" db="EMBL/GenBank/DDBJ databases">
        <title>Perkinsus olseni comparative genomics.</title>
        <authorList>
            <person name="Bogema D.R."/>
        </authorList>
    </citation>
    <scope>NUCLEOTIDE SEQUENCE [LARGE SCALE GENOMIC DNA]</scope>
    <source>
        <strain evidence="2">ATCC PRA-179</strain>
        <strain evidence="3">ATCC PRA-31</strain>
    </source>
</reference>
<name>A0A7J6L3D1_PEROL</name>
<organism evidence="2 4">
    <name type="scientific">Perkinsus olseni</name>
    <name type="common">Perkinsus atlanticus</name>
    <dbReference type="NCBI Taxonomy" id="32597"/>
    <lineage>
        <taxon>Eukaryota</taxon>
        <taxon>Sar</taxon>
        <taxon>Alveolata</taxon>
        <taxon>Perkinsozoa</taxon>
        <taxon>Perkinsea</taxon>
        <taxon>Perkinsida</taxon>
        <taxon>Perkinsidae</taxon>
        <taxon>Perkinsus</taxon>
    </lineage>
</organism>
<evidence type="ECO:0000313" key="5">
    <source>
        <dbReference type="Proteomes" id="UP000572268"/>
    </source>
</evidence>
<evidence type="ECO:0000313" key="3">
    <source>
        <dbReference type="EMBL" id="KAF4655542.1"/>
    </source>
</evidence>
<feature type="region of interest" description="Disordered" evidence="1">
    <location>
        <begin position="1"/>
        <end position="27"/>
    </location>
</feature>